<evidence type="ECO:0000256" key="4">
    <source>
        <dbReference type="ARBA" id="ARBA00010617"/>
    </source>
</evidence>
<comment type="similarity">
    <text evidence="4 13">Belongs to the cytochrome P450 family.</text>
</comment>
<evidence type="ECO:0000256" key="3">
    <source>
        <dbReference type="ARBA" id="ARBA00004406"/>
    </source>
</evidence>
<keyword evidence="16" id="KW-1185">Reference proteome</keyword>
<keyword evidence="14" id="KW-0812">Transmembrane</keyword>
<dbReference type="Gene3D" id="1.10.630.10">
    <property type="entry name" value="Cytochrome P450"/>
    <property type="match status" value="1"/>
</dbReference>
<dbReference type="InterPro" id="IPR001128">
    <property type="entry name" value="Cyt_P450"/>
</dbReference>
<sequence length="501" mass="57800">MVISLEIFCGIAAVLIGLYYYYTAHFNFWKNRGVSGPEPVPVFGNVFKPMFIQESLAEYLLALCRKHRNEPLIGIFVRRTPVLVVQDPQLIKEVLIKDFPKFANRGFLKNEIAEPLSQHLFSLEAQRWRPLRMQLSSVFTSGKLKGTFSLILECAKQLEEYLDALVAKGEPIEVRELAAKFTTDVIGSCAFGVEMNSLSDKESEFRRMGKEIFATHWVALLKFRMKECVSGFYDLLGYILPYDEVTKFIERLTIETIEYRTENNIVRPDFMNALIELRKHPEKIPDIKLTDTLLAAQAFVFFAAGFETSSSTIGNALYELALNQDIQKKLRAEIKEFSKKNDGEWRYETIKEMSYLDKVFKETLRKYPPLPMLHRETTDSYTFEGTKVSLPKGAKIWIPVFAIHRDPFIYPDPEKFDPERFTTEAVRSRHPMHYIPFGDGPRNCIGSRFAIYQSKIGLIKILSSYKVEACEKTQIPYKFNPIAFVMCPSHGLYLKITKDLN</sequence>
<keyword evidence="10 13" id="KW-0408">Iron</keyword>
<keyword evidence="14" id="KW-1133">Transmembrane helix</keyword>
<comment type="caution">
    <text evidence="15">The sequence shown here is derived from an EMBL/GenBank/DDBJ whole genome shotgun (WGS) entry which is preliminary data.</text>
</comment>
<proteinExistence type="inferred from homology"/>
<gene>
    <name evidence="15" type="ORF">XYLVIOL_LOCUS9884</name>
</gene>
<keyword evidence="6 13" id="KW-0479">Metal-binding</keyword>
<name>A0ABP1PAP3_XYLVO</name>
<comment type="subcellular location">
    <subcellularLocation>
        <location evidence="3">Endoplasmic reticulum membrane</location>
        <topology evidence="3">Peripheral membrane protein</topology>
    </subcellularLocation>
    <subcellularLocation>
        <location evidence="2">Microsome membrane</location>
        <topology evidence="2">Peripheral membrane protein</topology>
    </subcellularLocation>
</comment>
<evidence type="ECO:0000256" key="11">
    <source>
        <dbReference type="ARBA" id="ARBA00023033"/>
    </source>
</evidence>
<evidence type="ECO:0008006" key="17">
    <source>
        <dbReference type="Google" id="ProtNLM"/>
    </source>
</evidence>
<accession>A0ABP1PAP3</accession>
<evidence type="ECO:0000256" key="10">
    <source>
        <dbReference type="ARBA" id="ARBA00023004"/>
    </source>
</evidence>
<dbReference type="InterPro" id="IPR050476">
    <property type="entry name" value="Insect_CytP450_Detox"/>
</dbReference>
<keyword evidence="5 13" id="KW-0349">Heme</keyword>
<dbReference type="EMBL" id="CAXAJV020001300">
    <property type="protein sequence ID" value="CAL7950314.1"/>
    <property type="molecule type" value="Genomic_DNA"/>
</dbReference>
<dbReference type="PROSITE" id="PS00086">
    <property type="entry name" value="CYTOCHROME_P450"/>
    <property type="match status" value="1"/>
</dbReference>
<dbReference type="PANTHER" id="PTHR24292:SF54">
    <property type="entry name" value="CYP9F3-RELATED"/>
    <property type="match status" value="1"/>
</dbReference>
<reference evidence="15 16" key="1">
    <citation type="submission" date="2024-08" db="EMBL/GenBank/DDBJ databases">
        <authorList>
            <person name="Will J Nash"/>
            <person name="Angela Man"/>
            <person name="Seanna McTaggart"/>
            <person name="Kendall Baker"/>
            <person name="Tom Barker"/>
            <person name="Leah Catchpole"/>
            <person name="Alex Durrant"/>
            <person name="Karim Gharbi"/>
            <person name="Naomi Irish"/>
            <person name="Gemy Kaithakottil"/>
            <person name="Debby Ku"/>
            <person name="Aaliyah Providence"/>
            <person name="Felix Shaw"/>
            <person name="David Swarbreck"/>
            <person name="Chris Watkins"/>
            <person name="Ann M. McCartney"/>
            <person name="Giulio Formenti"/>
            <person name="Alice Mouton"/>
            <person name="Noel Vella"/>
            <person name="Bjorn M von Reumont"/>
            <person name="Adriana Vella"/>
            <person name="Wilfried Haerty"/>
        </authorList>
    </citation>
    <scope>NUCLEOTIDE SEQUENCE [LARGE SCALE GENOMIC DNA]</scope>
</reference>
<evidence type="ECO:0000256" key="1">
    <source>
        <dbReference type="ARBA" id="ARBA00001971"/>
    </source>
</evidence>
<dbReference type="PRINTS" id="PR00463">
    <property type="entry name" value="EP450I"/>
</dbReference>
<dbReference type="InterPro" id="IPR036396">
    <property type="entry name" value="Cyt_P450_sf"/>
</dbReference>
<feature type="transmembrane region" description="Helical" evidence="14">
    <location>
        <begin position="5"/>
        <end position="22"/>
    </location>
</feature>
<organism evidence="15 16">
    <name type="scientific">Xylocopa violacea</name>
    <name type="common">Violet carpenter bee</name>
    <name type="synonym">Apis violacea</name>
    <dbReference type="NCBI Taxonomy" id="135666"/>
    <lineage>
        <taxon>Eukaryota</taxon>
        <taxon>Metazoa</taxon>
        <taxon>Ecdysozoa</taxon>
        <taxon>Arthropoda</taxon>
        <taxon>Hexapoda</taxon>
        <taxon>Insecta</taxon>
        <taxon>Pterygota</taxon>
        <taxon>Neoptera</taxon>
        <taxon>Endopterygota</taxon>
        <taxon>Hymenoptera</taxon>
        <taxon>Apocrita</taxon>
        <taxon>Aculeata</taxon>
        <taxon>Apoidea</taxon>
        <taxon>Anthophila</taxon>
        <taxon>Apidae</taxon>
        <taxon>Xylocopa</taxon>
        <taxon>Xylocopa</taxon>
    </lineage>
</organism>
<keyword evidence="7" id="KW-0256">Endoplasmic reticulum</keyword>
<dbReference type="PRINTS" id="PR00385">
    <property type="entry name" value="P450"/>
</dbReference>
<keyword evidence="9 13" id="KW-0560">Oxidoreductase</keyword>
<evidence type="ECO:0000256" key="13">
    <source>
        <dbReference type="RuleBase" id="RU000461"/>
    </source>
</evidence>
<evidence type="ECO:0000256" key="8">
    <source>
        <dbReference type="ARBA" id="ARBA00022848"/>
    </source>
</evidence>
<evidence type="ECO:0000256" key="5">
    <source>
        <dbReference type="ARBA" id="ARBA00022617"/>
    </source>
</evidence>
<protein>
    <recommendedName>
        <fullName evidence="17">Cytochrome P450</fullName>
    </recommendedName>
</protein>
<evidence type="ECO:0000256" key="9">
    <source>
        <dbReference type="ARBA" id="ARBA00023002"/>
    </source>
</evidence>
<keyword evidence="11 13" id="KW-0503">Monooxygenase</keyword>
<dbReference type="Pfam" id="PF00067">
    <property type="entry name" value="p450"/>
    <property type="match status" value="1"/>
</dbReference>
<dbReference type="Proteomes" id="UP001642520">
    <property type="component" value="Unassembled WGS sequence"/>
</dbReference>
<dbReference type="CDD" id="cd11056">
    <property type="entry name" value="CYP6-like"/>
    <property type="match status" value="1"/>
</dbReference>
<dbReference type="PANTHER" id="PTHR24292">
    <property type="entry name" value="CYTOCHROME P450"/>
    <property type="match status" value="1"/>
</dbReference>
<dbReference type="InterPro" id="IPR002401">
    <property type="entry name" value="Cyt_P450_E_grp-I"/>
</dbReference>
<evidence type="ECO:0000256" key="12">
    <source>
        <dbReference type="ARBA" id="ARBA00023136"/>
    </source>
</evidence>
<evidence type="ECO:0000313" key="16">
    <source>
        <dbReference type="Proteomes" id="UP001642520"/>
    </source>
</evidence>
<evidence type="ECO:0000313" key="15">
    <source>
        <dbReference type="EMBL" id="CAL7950314.1"/>
    </source>
</evidence>
<comment type="cofactor">
    <cofactor evidence="1">
        <name>heme</name>
        <dbReference type="ChEBI" id="CHEBI:30413"/>
    </cofactor>
</comment>
<keyword evidence="8" id="KW-0492">Microsome</keyword>
<evidence type="ECO:0000256" key="14">
    <source>
        <dbReference type="SAM" id="Phobius"/>
    </source>
</evidence>
<dbReference type="SUPFAM" id="SSF48264">
    <property type="entry name" value="Cytochrome P450"/>
    <property type="match status" value="1"/>
</dbReference>
<keyword evidence="12 14" id="KW-0472">Membrane</keyword>
<dbReference type="InterPro" id="IPR017972">
    <property type="entry name" value="Cyt_P450_CS"/>
</dbReference>
<evidence type="ECO:0000256" key="2">
    <source>
        <dbReference type="ARBA" id="ARBA00004174"/>
    </source>
</evidence>
<evidence type="ECO:0000256" key="7">
    <source>
        <dbReference type="ARBA" id="ARBA00022824"/>
    </source>
</evidence>
<evidence type="ECO:0000256" key="6">
    <source>
        <dbReference type="ARBA" id="ARBA00022723"/>
    </source>
</evidence>